<feature type="transmembrane region" description="Helical" evidence="1">
    <location>
        <begin position="35"/>
        <end position="52"/>
    </location>
</feature>
<gene>
    <name evidence="2" type="ORF">KDU71_19070</name>
</gene>
<comment type="caution">
    <text evidence="2">The sequence shown here is derived from an EMBL/GenBank/DDBJ whole genome shotgun (WGS) entry which is preliminary data.</text>
</comment>
<dbReference type="PANTHER" id="PTHR36111:SF2">
    <property type="entry name" value="INNER MEMBRANE PROTEIN"/>
    <property type="match status" value="1"/>
</dbReference>
<keyword evidence="1" id="KW-1133">Transmembrane helix</keyword>
<keyword evidence="1" id="KW-0472">Membrane</keyword>
<evidence type="ECO:0000256" key="1">
    <source>
        <dbReference type="SAM" id="Phobius"/>
    </source>
</evidence>
<evidence type="ECO:0000313" key="3">
    <source>
        <dbReference type="Proteomes" id="UP000679220"/>
    </source>
</evidence>
<dbReference type="RefSeq" id="WP_212192703.1">
    <property type="nucleotide sequence ID" value="NZ_JAGTAR010000037.1"/>
</dbReference>
<keyword evidence="3" id="KW-1185">Reference proteome</keyword>
<dbReference type="Proteomes" id="UP000679220">
    <property type="component" value="Unassembled WGS sequence"/>
</dbReference>
<evidence type="ECO:0000313" key="2">
    <source>
        <dbReference type="EMBL" id="MBR8537680.1"/>
    </source>
</evidence>
<dbReference type="AlphaFoldDB" id="A0A941FAQ7"/>
<reference evidence="2" key="1">
    <citation type="journal article" date="2018" name="Int. J. Syst. Evol. Microbiol.">
        <title>Carboxylicivirga sediminis sp. nov., isolated from coastal sediment.</title>
        <authorList>
            <person name="Wang F.Q."/>
            <person name="Ren L.H."/>
            <person name="Zou R.J."/>
            <person name="Sun Y.Z."/>
            <person name="Liu X.J."/>
            <person name="Jiang F."/>
            <person name="Liu L.J."/>
        </authorList>
    </citation>
    <scope>NUCLEOTIDE SEQUENCE</scope>
    <source>
        <strain evidence="2">JR1</strain>
    </source>
</reference>
<dbReference type="Pfam" id="PF04474">
    <property type="entry name" value="DUF554"/>
    <property type="match status" value="1"/>
</dbReference>
<feature type="transmembrane region" description="Helical" evidence="1">
    <location>
        <begin position="140"/>
        <end position="170"/>
    </location>
</feature>
<feature type="transmembrane region" description="Helical" evidence="1">
    <location>
        <begin position="58"/>
        <end position="77"/>
    </location>
</feature>
<accession>A0A941FAQ7</accession>
<proteinExistence type="predicted"/>
<dbReference type="EMBL" id="JAGTAR010000037">
    <property type="protein sequence ID" value="MBR8537680.1"/>
    <property type="molecule type" value="Genomic_DNA"/>
</dbReference>
<name>A0A941FAQ7_9BACT</name>
<organism evidence="2 3">
    <name type="scientific">Carboxylicivirga sediminis</name>
    <dbReference type="NCBI Taxonomy" id="2006564"/>
    <lineage>
        <taxon>Bacteria</taxon>
        <taxon>Pseudomonadati</taxon>
        <taxon>Bacteroidota</taxon>
        <taxon>Bacteroidia</taxon>
        <taxon>Marinilabiliales</taxon>
        <taxon>Marinilabiliaceae</taxon>
        <taxon>Carboxylicivirga</taxon>
    </lineage>
</organism>
<feature type="transmembrane region" description="Helical" evidence="1">
    <location>
        <begin position="182"/>
        <end position="202"/>
    </location>
</feature>
<dbReference type="InterPro" id="IPR007563">
    <property type="entry name" value="DUF554"/>
</dbReference>
<keyword evidence="1" id="KW-0812">Transmembrane</keyword>
<dbReference type="PANTHER" id="PTHR36111">
    <property type="entry name" value="INNER MEMBRANE PROTEIN-RELATED"/>
    <property type="match status" value="1"/>
</dbReference>
<feature type="transmembrane region" description="Helical" evidence="1">
    <location>
        <begin position="98"/>
        <end position="120"/>
    </location>
</feature>
<reference evidence="2" key="2">
    <citation type="submission" date="2021-04" db="EMBL/GenBank/DDBJ databases">
        <authorList>
            <person name="Zhang T."/>
            <person name="Zhang Y."/>
            <person name="Lu D."/>
            <person name="Zuo D."/>
            <person name="Du Z."/>
        </authorList>
    </citation>
    <scope>NUCLEOTIDE SEQUENCE</scope>
    <source>
        <strain evidence="2">JR1</strain>
    </source>
</reference>
<feature type="transmembrane region" description="Helical" evidence="1">
    <location>
        <begin position="208"/>
        <end position="228"/>
    </location>
</feature>
<sequence length="229" mass="24241">MLFGGTLVNVLTVLAGSAIGILIGNRIPEKMTKSVFQAIGLFTIVLGVGMAIKGQMLLIIVFSLIIGTILGELMSLDKQVDGLSGVLKTKFRLKNPKFAEGMLTAFLLYCVGSMTIVGAIDEGMGNGSEVLMTKALMDGFSSIALASVFGVGVCMSVVPLLIFQGGITLLAYWLGDFIGKDIITELTAVGGILLVGLGINILEIKQIRIMNMLPSLIVVVVLIWLNAYL</sequence>
<feature type="transmembrane region" description="Helical" evidence="1">
    <location>
        <begin position="6"/>
        <end position="23"/>
    </location>
</feature>
<protein>
    <submittedName>
        <fullName evidence="2">DUF554 domain-containing protein</fullName>
    </submittedName>
</protein>